<dbReference type="EMBL" id="QDKM01000004">
    <property type="protein sequence ID" value="PVH28845.1"/>
    <property type="molecule type" value="Genomic_DNA"/>
</dbReference>
<evidence type="ECO:0000256" key="3">
    <source>
        <dbReference type="ARBA" id="ARBA00022764"/>
    </source>
</evidence>
<comment type="caution">
    <text evidence="4">The sequence shown here is derived from an EMBL/GenBank/DDBJ whole genome shotgun (WGS) entry which is preliminary data.</text>
</comment>
<dbReference type="PANTHER" id="PTHR33376:SF5">
    <property type="entry name" value="EXTRACYTOPLASMIC SOLUTE RECEPTOR PROTEIN"/>
    <property type="match status" value="1"/>
</dbReference>
<gene>
    <name evidence="4" type="ORF">DDE20_11810</name>
</gene>
<evidence type="ECO:0008006" key="6">
    <source>
        <dbReference type="Google" id="ProtNLM"/>
    </source>
</evidence>
<proteinExistence type="predicted"/>
<dbReference type="Proteomes" id="UP000245911">
    <property type="component" value="Unassembled WGS sequence"/>
</dbReference>
<dbReference type="InterPro" id="IPR018389">
    <property type="entry name" value="DctP_fam"/>
</dbReference>
<sequence length="334" mass="36388">MNIPFTQTMGAVVLGTLASFTTANVAHSQVTLRMVGSFPIGPSATAEIGNRFMEATNRLGEGVVQIRYIGASDVIPTFDQPEALVNGIFDVWYGAPNYWAGVVPGGDFTELSSLQIPDGGPGHEIYNYLVEMFAEQGVRYLAHAAGDVGVGTHMLSTNFEVSSVDDLSGTKIRVSPILRHFIEDVGAEPITLPPSDIFLAIDRGTVDGFSWPVADNYTNNGWEEVTSYLVDHGMYRSGASLAMNLEVWNGLSPEVQDILTEAAQEAQGFALDWFRETEDTQRERMQAAGMEFLSLSDEAAAQWTQVANDSQWQYYAEVLGEARAAEVAQLLGRE</sequence>
<organism evidence="4 5">
    <name type="scientific">Pararhodobacter oceanensis</name>
    <dbReference type="NCBI Taxonomy" id="2172121"/>
    <lineage>
        <taxon>Bacteria</taxon>
        <taxon>Pseudomonadati</taxon>
        <taxon>Pseudomonadota</taxon>
        <taxon>Alphaproteobacteria</taxon>
        <taxon>Rhodobacterales</taxon>
        <taxon>Paracoccaceae</taxon>
        <taxon>Pararhodobacter</taxon>
    </lineage>
</organism>
<comment type="subcellular location">
    <subcellularLocation>
        <location evidence="1">Periplasm</location>
    </subcellularLocation>
</comment>
<dbReference type="RefSeq" id="WP_116558690.1">
    <property type="nucleotide sequence ID" value="NZ_QDKM01000004.1"/>
</dbReference>
<dbReference type="Pfam" id="PF03480">
    <property type="entry name" value="DctP"/>
    <property type="match status" value="1"/>
</dbReference>
<dbReference type="NCBIfam" id="NF037995">
    <property type="entry name" value="TRAP_S1"/>
    <property type="match status" value="1"/>
</dbReference>
<evidence type="ECO:0000256" key="2">
    <source>
        <dbReference type="ARBA" id="ARBA00022729"/>
    </source>
</evidence>
<name>A0A2T8HTV8_9RHOB</name>
<evidence type="ECO:0000313" key="4">
    <source>
        <dbReference type="EMBL" id="PVH28845.1"/>
    </source>
</evidence>
<dbReference type="GO" id="GO:0042597">
    <property type="term" value="C:periplasmic space"/>
    <property type="evidence" value="ECO:0007669"/>
    <property type="project" value="UniProtKB-SubCell"/>
</dbReference>
<accession>A0A2T8HTV8</accession>
<dbReference type="OrthoDB" id="9769667at2"/>
<keyword evidence="3" id="KW-0574">Periplasm</keyword>
<evidence type="ECO:0000256" key="1">
    <source>
        <dbReference type="ARBA" id="ARBA00004418"/>
    </source>
</evidence>
<dbReference type="GO" id="GO:0055085">
    <property type="term" value="P:transmembrane transport"/>
    <property type="evidence" value="ECO:0007669"/>
    <property type="project" value="InterPro"/>
</dbReference>
<keyword evidence="5" id="KW-1185">Reference proteome</keyword>
<dbReference type="PANTHER" id="PTHR33376">
    <property type="match status" value="1"/>
</dbReference>
<dbReference type="Gene3D" id="3.40.190.170">
    <property type="entry name" value="Bacterial extracellular solute-binding protein, family 7"/>
    <property type="match status" value="1"/>
</dbReference>
<evidence type="ECO:0000313" key="5">
    <source>
        <dbReference type="Proteomes" id="UP000245911"/>
    </source>
</evidence>
<protein>
    <recommendedName>
        <fullName evidence="6">C4-dicarboxylate ABC transporter substrate-binding protein</fullName>
    </recommendedName>
</protein>
<reference evidence="4 5" key="1">
    <citation type="submission" date="2018-04" db="EMBL/GenBank/DDBJ databases">
        <title>Pararhodobacter oceanense sp. nov., isolated from marine intertidal sediment.</title>
        <authorList>
            <person name="Wang X.-L."/>
            <person name="Du Z.-J."/>
        </authorList>
    </citation>
    <scope>NUCLEOTIDE SEQUENCE [LARGE SCALE GENOMIC DNA]</scope>
    <source>
        <strain evidence="4 5">AM505</strain>
    </source>
</reference>
<dbReference type="InterPro" id="IPR038404">
    <property type="entry name" value="TRAP_DctP_sf"/>
</dbReference>
<dbReference type="AlphaFoldDB" id="A0A2T8HTV8"/>
<keyword evidence="2" id="KW-0732">Signal</keyword>